<accession>A0A426VDG2</accession>
<dbReference type="InterPro" id="IPR020845">
    <property type="entry name" value="AMP-binding_CS"/>
</dbReference>
<protein>
    <submittedName>
        <fullName evidence="4">Amino acid adenylation domain-containing protein</fullName>
    </submittedName>
</protein>
<name>A0A426VDG2_9BURK</name>
<dbReference type="InterPro" id="IPR009081">
    <property type="entry name" value="PP-bd_ACP"/>
</dbReference>
<dbReference type="Gene3D" id="2.30.38.10">
    <property type="entry name" value="Luciferase, Domain 3"/>
    <property type="match status" value="1"/>
</dbReference>
<dbReference type="SUPFAM" id="SSF52777">
    <property type="entry name" value="CoA-dependent acyltransferases"/>
    <property type="match status" value="2"/>
</dbReference>
<dbReference type="AlphaFoldDB" id="A0A426VDG2"/>
<dbReference type="CDD" id="cd05930">
    <property type="entry name" value="A_NRPS"/>
    <property type="match status" value="1"/>
</dbReference>
<comment type="caution">
    <text evidence="4">The sequence shown here is derived from an EMBL/GenBank/DDBJ whole genome shotgun (WGS) entry which is preliminary data.</text>
</comment>
<dbReference type="InterPro" id="IPR023213">
    <property type="entry name" value="CAT-like_dom_sf"/>
</dbReference>
<dbReference type="SMART" id="SM00823">
    <property type="entry name" value="PKS_PP"/>
    <property type="match status" value="1"/>
</dbReference>
<keyword evidence="2" id="KW-0597">Phosphoprotein</keyword>
<dbReference type="InterPro" id="IPR020806">
    <property type="entry name" value="PKS_PP-bd"/>
</dbReference>
<dbReference type="Gene3D" id="3.40.50.980">
    <property type="match status" value="2"/>
</dbReference>
<keyword evidence="1" id="KW-0596">Phosphopantetheine</keyword>
<dbReference type="InterPro" id="IPR045851">
    <property type="entry name" value="AMP-bd_C_sf"/>
</dbReference>
<dbReference type="SUPFAM" id="SSF56801">
    <property type="entry name" value="Acetyl-CoA synthetase-like"/>
    <property type="match status" value="1"/>
</dbReference>
<dbReference type="GO" id="GO:0047527">
    <property type="term" value="F:2,3-dihydroxybenzoate-serine ligase activity"/>
    <property type="evidence" value="ECO:0007669"/>
    <property type="project" value="TreeGrafter"/>
</dbReference>
<reference evidence="4 5" key="1">
    <citation type="submission" date="2018-12" db="EMBL/GenBank/DDBJ databases">
        <title>The whole draft genome of Aquabacterium sp. SJQ9.</title>
        <authorList>
            <person name="Sun L."/>
            <person name="Gao X."/>
            <person name="Chen W."/>
            <person name="Huang K."/>
        </authorList>
    </citation>
    <scope>NUCLEOTIDE SEQUENCE [LARGE SCALE GENOMIC DNA]</scope>
    <source>
        <strain evidence="4 5">SJQ9</strain>
    </source>
</reference>
<evidence type="ECO:0000259" key="3">
    <source>
        <dbReference type="PROSITE" id="PS50075"/>
    </source>
</evidence>
<dbReference type="InterPro" id="IPR000873">
    <property type="entry name" value="AMP-dep_synth/lig_dom"/>
</dbReference>
<dbReference type="SUPFAM" id="SSF47336">
    <property type="entry name" value="ACP-like"/>
    <property type="match status" value="1"/>
</dbReference>
<proteinExistence type="predicted"/>
<dbReference type="InterPro" id="IPR025110">
    <property type="entry name" value="AMP-bd_C"/>
</dbReference>
<dbReference type="GO" id="GO:0009366">
    <property type="term" value="C:enterobactin synthetase complex"/>
    <property type="evidence" value="ECO:0007669"/>
    <property type="project" value="TreeGrafter"/>
</dbReference>
<dbReference type="Gene3D" id="3.30.300.30">
    <property type="match status" value="1"/>
</dbReference>
<keyword evidence="5" id="KW-1185">Reference proteome</keyword>
<dbReference type="GO" id="GO:0005829">
    <property type="term" value="C:cytosol"/>
    <property type="evidence" value="ECO:0007669"/>
    <property type="project" value="TreeGrafter"/>
</dbReference>
<dbReference type="Pfam" id="PF00550">
    <property type="entry name" value="PP-binding"/>
    <property type="match status" value="1"/>
</dbReference>
<dbReference type="Gene3D" id="1.10.1200.10">
    <property type="entry name" value="ACP-like"/>
    <property type="match status" value="1"/>
</dbReference>
<dbReference type="InterPro" id="IPR010071">
    <property type="entry name" value="AA_adenyl_dom"/>
</dbReference>
<dbReference type="OrthoDB" id="6297021at2"/>
<feature type="domain" description="Carrier" evidence="3">
    <location>
        <begin position="1048"/>
        <end position="1137"/>
    </location>
</feature>
<dbReference type="EMBL" id="RSED01000005">
    <property type="protein sequence ID" value="RRS04892.1"/>
    <property type="molecule type" value="Genomic_DNA"/>
</dbReference>
<dbReference type="NCBIfam" id="TIGR01733">
    <property type="entry name" value="AA-adenyl-dom"/>
    <property type="match status" value="1"/>
</dbReference>
<dbReference type="RefSeq" id="WP_125242710.1">
    <property type="nucleotide sequence ID" value="NZ_RSED01000005.1"/>
</dbReference>
<dbReference type="Proteomes" id="UP000269265">
    <property type="component" value="Unassembled WGS sequence"/>
</dbReference>
<organism evidence="4 5">
    <name type="scientific">Aquabacterium soli</name>
    <dbReference type="NCBI Taxonomy" id="2493092"/>
    <lineage>
        <taxon>Bacteria</taxon>
        <taxon>Pseudomonadati</taxon>
        <taxon>Pseudomonadota</taxon>
        <taxon>Betaproteobacteria</taxon>
        <taxon>Burkholderiales</taxon>
        <taxon>Aquabacterium</taxon>
    </lineage>
</organism>
<dbReference type="PROSITE" id="PS00455">
    <property type="entry name" value="AMP_BINDING"/>
    <property type="match status" value="1"/>
</dbReference>
<dbReference type="PANTHER" id="PTHR45527:SF1">
    <property type="entry name" value="FATTY ACID SYNTHASE"/>
    <property type="match status" value="1"/>
</dbReference>
<dbReference type="GO" id="GO:0031177">
    <property type="term" value="F:phosphopantetheine binding"/>
    <property type="evidence" value="ECO:0007669"/>
    <property type="project" value="InterPro"/>
</dbReference>
<dbReference type="Pfam" id="PF00501">
    <property type="entry name" value="AMP-binding"/>
    <property type="match status" value="1"/>
</dbReference>
<evidence type="ECO:0000256" key="2">
    <source>
        <dbReference type="ARBA" id="ARBA00022553"/>
    </source>
</evidence>
<dbReference type="PANTHER" id="PTHR45527">
    <property type="entry name" value="NONRIBOSOMAL PEPTIDE SYNTHETASE"/>
    <property type="match status" value="1"/>
</dbReference>
<dbReference type="GO" id="GO:0043041">
    <property type="term" value="P:amino acid activation for nonribosomal peptide biosynthetic process"/>
    <property type="evidence" value="ECO:0007669"/>
    <property type="project" value="TreeGrafter"/>
</dbReference>
<dbReference type="InterPro" id="IPR001242">
    <property type="entry name" value="Condensation_dom"/>
</dbReference>
<dbReference type="Gene3D" id="3.30.559.30">
    <property type="entry name" value="Nonribosomal peptide synthetase, condensation domain"/>
    <property type="match status" value="1"/>
</dbReference>
<dbReference type="PROSITE" id="PS50075">
    <property type="entry name" value="CARRIER"/>
    <property type="match status" value="1"/>
</dbReference>
<dbReference type="InterPro" id="IPR036736">
    <property type="entry name" value="ACP-like_sf"/>
</dbReference>
<dbReference type="Pfam" id="PF13193">
    <property type="entry name" value="AMP-binding_C"/>
    <property type="match status" value="1"/>
</dbReference>
<gene>
    <name evidence="4" type="ORF">EIP75_07920</name>
</gene>
<evidence type="ECO:0000313" key="4">
    <source>
        <dbReference type="EMBL" id="RRS04892.1"/>
    </source>
</evidence>
<evidence type="ECO:0000256" key="1">
    <source>
        <dbReference type="ARBA" id="ARBA00022450"/>
    </source>
</evidence>
<dbReference type="CDD" id="cd19531">
    <property type="entry name" value="LCL_NRPS-like"/>
    <property type="match status" value="1"/>
</dbReference>
<evidence type="ECO:0000313" key="5">
    <source>
        <dbReference type="Proteomes" id="UP000269265"/>
    </source>
</evidence>
<dbReference type="Gene3D" id="3.30.559.10">
    <property type="entry name" value="Chloramphenicol acetyltransferase-like domain"/>
    <property type="match status" value="1"/>
</dbReference>
<sequence length="1160" mass="123410">MSTLPPDDLARRRARLSPEQQAALARRLQGTRSAATATVTMPARVYPHAGPLSFAQRRQWFYWRLDPSSTAYHLGGTMHFEGRLDLDALRRAFDALVARHEGLRTVLREHDSGHVEQVVQAAMPLEIPLIDLAGLPAAEQAARAATEVARLQEQPFDLRTGPMLRVAVVRLAEHRHTVTVVMHHAVTDAWSKQIVLAEFVANYTGLVREGRLPALPPLDRHLVDHARDQQAWLGSPEQPRQMAFWRAQLDDGSGDHPVLRLPADAPRASRGESSRSVELALPVPQDLAERLRRIAQDQGSTVFVTLLAALQAMLHRFTGLTDIRVGVPTANRHRLDSEGVVGLFVNTLVIRSRIDGRTPMASVLARASEALLQAQAHQDLPFDQLVEALQPGRGGQHHPLFQVMCNHLREDHRALDGLPGLRLLRYELAEQHAKFDLTLNTVEDAQGRLEARFGWPEGLFKPATVQRFADAWLALLGALAGSPDVAVAEVPLGAQAQRLLAAWRAAPALGPGQHATVLQIIQALAVAGPQALAVSCGSQHLTRAALQAEAHQLAGRLVSLGVAPESPVALALPRSVDLVVAWLAVWMAGGACVPLDTAQPAPRLRRMIEGIGCHWVLADGPAPADLMAMPGVAWLQIGRRSGAVPDPSPNLAPEAITLPPVRPQALAHIIHTSGSTGQPKGVGVTHAALAHYVNAVLARLALPAEGGAMAMVSTPAADLGHTTLFGALCAGRPLHLAEPGHELDAVRLAESLRRDQVAVLKIVPSHLQAVMQALASAGLDPADALPSHTLVLGGEATPWSLVDRLHGLRPGLRLINHYGPTETTVGVFTQAADTACREAATLPVGRPLPGTTAHVLDEALHPVPPGCEGELYLGGPGLARGYLGQGGLTASRFVADPFGGAGARLYRTGDRVRWRASGSDDEQGQLEYLGRTDHQLKIRGFRVEPGEVESVLAAQPGVAQALVVAEWPNDGVGGGEPRLVAYVVPLGSVTLDGTALRAALARALPDALVPCAVVVLGAWPLNANGKIDRRALPPPPSGRAAGHEPPQGDTEALLATLWHEVLGDAFDDGFAATGTSPHTPSLAIGRHDRFFDLGGHSLGLVRVQAAVQRRLGVQLPLRAYVDNPTLAELAATLAAAQGSAATEDDAALRDMAALLESLEN</sequence>
<dbReference type="GO" id="GO:0009239">
    <property type="term" value="P:enterobactin biosynthetic process"/>
    <property type="evidence" value="ECO:0007669"/>
    <property type="project" value="TreeGrafter"/>
</dbReference>
<dbReference type="Pfam" id="PF00668">
    <property type="entry name" value="Condensation"/>
    <property type="match status" value="1"/>
</dbReference>